<dbReference type="AlphaFoldDB" id="A0A553I5S4"/>
<keyword evidence="6" id="KW-0482">Metalloprotease</keyword>
<evidence type="ECO:0000256" key="5">
    <source>
        <dbReference type="ARBA" id="ARBA00022833"/>
    </source>
</evidence>
<dbReference type="PANTHER" id="PTHR11705:SF143">
    <property type="entry name" value="SLL0236 PROTEIN"/>
    <property type="match status" value="1"/>
</dbReference>
<dbReference type="OrthoDB" id="3626597at2759"/>
<dbReference type="GO" id="GO:0006508">
    <property type="term" value="P:proteolysis"/>
    <property type="evidence" value="ECO:0007669"/>
    <property type="project" value="UniProtKB-KW"/>
</dbReference>
<keyword evidence="9" id="KW-0732">Signal</keyword>
<dbReference type="Gene3D" id="3.40.630.10">
    <property type="entry name" value="Zn peptidases"/>
    <property type="match status" value="1"/>
</dbReference>
<dbReference type="Proteomes" id="UP000319160">
    <property type="component" value="Unassembled WGS sequence"/>
</dbReference>
<evidence type="ECO:0000259" key="10">
    <source>
        <dbReference type="PROSITE" id="PS52035"/>
    </source>
</evidence>
<dbReference type="STRING" id="2512241.A0A553I5S4"/>
<dbReference type="SUPFAM" id="SSF53187">
    <property type="entry name" value="Zn-dependent exopeptidases"/>
    <property type="match status" value="1"/>
</dbReference>
<keyword evidence="3" id="KW-0645">Protease</keyword>
<comment type="similarity">
    <text evidence="2 7">Belongs to the peptidase M14 family.</text>
</comment>
<feature type="domain" description="Peptidase M14" evidence="10">
    <location>
        <begin position="71"/>
        <end position="431"/>
    </location>
</feature>
<dbReference type="PANTHER" id="PTHR11705">
    <property type="entry name" value="PROTEASE FAMILY M14 CARBOXYPEPTIDASE A,B"/>
    <property type="match status" value="1"/>
</dbReference>
<evidence type="ECO:0000256" key="1">
    <source>
        <dbReference type="ARBA" id="ARBA00001947"/>
    </source>
</evidence>
<evidence type="ECO:0000256" key="8">
    <source>
        <dbReference type="SAM" id="MobiDB-lite"/>
    </source>
</evidence>
<evidence type="ECO:0000256" key="4">
    <source>
        <dbReference type="ARBA" id="ARBA00022801"/>
    </source>
</evidence>
<evidence type="ECO:0000313" key="12">
    <source>
        <dbReference type="Proteomes" id="UP000319160"/>
    </source>
</evidence>
<feature type="region of interest" description="Disordered" evidence="8">
    <location>
        <begin position="194"/>
        <end position="213"/>
    </location>
</feature>
<dbReference type="GO" id="GO:0004181">
    <property type="term" value="F:metallocarboxypeptidase activity"/>
    <property type="evidence" value="ECO:0007669"/>
    <property type="project" value="InterPro"/>
</dbReference>
<organism evidence="11 12">
    <name type="scientific">Xylaria flabelliformis</name>
    <dbReference type="NCBI Taxonomy" id="2512241"/>
    <lineage>
        <taxon>Eukaryota</taxon>
        <taxon>Fungi</taxon>
        <taxon>Dikarya</taxon>
        <taxon>Ascomycota</taxon>
        <taxon>Pezizomycotina</taxon>
        <taxon>Sordariomycetes</taxon>
        <taxon>Xylariomycetidae</taxon>
        <taxon>Xylariales</taxon>
        <taxon>Xylariaceae</taxon>
        <taxon>Xylaria</taxon>
    </lineage>
</organism>
<dbReference type="Pfam" id="PF00246">
    <property type="entry name" value="Peptidase_M14"/>
    <property type="match status" value="1"/>
</dbReference>
<evidence type="ECO:0000256" key="7">
    <source>
        <dbReference type="PROSITE-ProRule" id="PRU01379"/>
    </source>
</evidence>
<sequence>MKFSQASNVLLLAGLANSCLLPEERAGGHIRRSLNRRQGNNGKAIGKGDRFNGGSSFPRGIGSGNATDMSTILNVNEVTTGLQGLVNAYGIQTFVTPYKTYEGRTITGAKIGGSGTANTNYHVYLNGAIHARERGSHDSVLYFISDLLYAQKHGTGLTYGKKSYTNADVTKALSTGIVVTPLINPDGVNYDQTSNSCWRKNRNPKSSSSGDPDTIGVDLNRNFDFAWDLKKWASSVASEVASTDPSSEVFHGTAAFSEPETQAVKYILDTYTKVRWFIDLHSYAGDVLYSWGSDTDQSTQPYKNFLNSTYDSIRGITSDSTSSKYGEYISSEDLNNVQTAGNRFGNVMSTAAGRKYTVMQSAYLYPTSGASDDYAFSRHIADPTKNKVYSYTIEFGFGNNQASCPFYPTAAQYTSSLQETNAGFMEFLLAAADIGLE</sequence>
<dbReference type="EMBL" id="VFLP01000015">
    <property type="protein sequence ID" value="TRX95558.1"/>
    <property type="molecule type" value="Genomic_DNA"/>
</dbReference>
<feature type="signal peptide" evidence="9">
    <location>
        <begin position="1"/>
        <end position="18"/>
    </location>
</feature>
<feature type="compositionally biased region" description="Polar residues" evidence="8">
    <location>
        <begin position="194"/>
        <end position="211"/>
    </location>
</feature>
<evidence type="ECO:0000313" key="11">
    <source>
        <dbReference type="EMBL" id="TRX95558.1"/>
    </source>
</evidence>
<reference evidence="12" key="1">
    <citation type="submission" date="2019-06" db="EMBL/GenBank/DDBJ databases">
        <title>Draft genome sequence of the griseofulvin-producing fungus Xylaria cubensis strain G536.</title>
        <authorList>
            <person name="Mead M.E."/>
            <person name="Raja H.A."/>
            <person name="Steenwyk J.L."/>
            <person name="Knowles S.L."/>
            <person name="Oberlies N.H."/>
            <person name="Rokas A."/>
        </authorList>
    </citation>
    <scope>NUCLEOTIDE SEQUENCE [LARGE SCALE GENOMIC DNA]</scope>
    <source>
        <strain evidence="12">G536</strain>
    </source>
</reference>
<dbReference type="SMART" id="SM00631">
    <property type="entry name" value="Zn_pept"/>
    <property type="match status" value="1"/>
</dbReference>
<protein>
    <recommendedName>
        <fullName evidence="10">Peptidase M14 domain-containing protein</fullName>
    </recommendedName>
</protein>
<dbReference type="GO" id="GO:0008270">
    <property type="term" value="F:zinc ion binding"/>
    <property type="evidence" value="ECO:0007669"/>
    <property type="project" value="InterPro"/>
</dbReference>
<comment type="caution">
    <text evidence="11">The sequence shown here is derived from an EMBL/GenBank/DDBJ whole genome shotgun (WGS) entry which is preliminary data.</text>
</comment>
<dbReference type="InterPro" id="IPR000834">
    <property type="entry name" value="Peptidase_M14"/>
</dbReference>
<feature type="chain" id="PRO_5021792297" description="Peptidase M14 domain-containing protein" evidence="9">
    <location>
        <begin position="19"/>
        <end position="437"/>
    </location>
</feature>
<evidence type="ECO:0000256" key="9">
    <source>
        <dbReference type="SAM" id="SignalP"/>
    </source>
</evidence>
<evidence type="ECO:0000256" key="6">
    <source>
        <dbReference type="ARBA" id="ARBA00023049"/>
    </source>
</evidence>
<dbReference type="FunFam" id="3.40.630.10:FF:000155">
    <property type="entry name" value="Zn-dependent exopeptidase"/>
    <property type="match status" value="1"/>
</dbReference>
<comment type="cofactor">
    <cofactor evidence="1">
        <name>Zn(2+)</name>
        <dbReference type="ChEBI" id="CHEBI:29105"/>
    </cofactor>
</comment>
<dbReference type="PROSITE" id="PS52035">
    <property type="entry name" value="PEPTIDASE_M14"/>
    <property type="match status" value="1"/>
</dbReference>
<keyword evidence="12" id="KW-1185">Reference proteome</keyword>
<name>A0A553I5S4_9PEZI</name>
<keyword evidence="4" id="KW-0378">Hydrolase</keyword>
<accession>A0A553I5S4</accession>
<evidence type="ECO:0000256" key="2">
    <source>
        <dbReference type="ARBA" id="ARBA00005988"/>
    </source>
</evidence>
<proteinExistence type="inferred from homology"/>
<feature type="region of interest" description="Disordered" evidence="8">
    <location>
        <begin position="33"/>
        <end position="57"/>
    </location>
</feature>
<feature type="active site" description="Proton donor/acceptor" evidence="7">
    <location>
        <position position="394"/>
    </location>
</feature>
<gene>
    <name evidence="11" type="ORF">FHL15_003516</name>
</gene>
<keyword evidence="5" id="KW-0862">Zinc</keyword>
<evidence type="ECO:0000256" key="3">
    <source>
        <dbReference type="ARBA" id="ARBA00022670"/>
    </source>
</evidence>